<gene>
    <name evidence="1" type="ORF">G2W53_026708</name>
</gene>
<proteinExistence type="predicted"/>
<dbReference type="AlphaFoldDB" id="A0A834WHP2"/>
<organism evidence="1 2">
    <name type="scientific">Senna tora</name>
    <dbReference type="NCBI Taxonomy" id="362788"/>
    <lineage>
        <taxon>Eukaryota</taxon>
        <taxon>Viridiplantae</taxon>
        <taxon>Streptophyta</taxon>
        <taxon>Embryophyta</taxon>
        <taxon>Tracheophyta</taxon>
        <taxon>Spermatophyta</taxon>
        <taxon>Magnoliopsida</taxon>
        <taxon>eudicotyledons</taxon>
        <taxon>Gunneridae</taxon>
        <taxon>Pentapetalae</taxon>
        <taxon>rosids</taxon>
        <taxon>fabids</taxon>
        <taxon>Fabales</taxon>
        <taxon>Fabaceae</taxon>
        <taxon>Caesalpinioideae</taxon>
        <taxon>Cassia clade</taxon>
        <taxon>Senna</taxon>
    </lineage>
</organism>
<comment type="caution">
    <text evidence="1">The sequence shown here is derived from an EMBL/GenBank/DDBJ whole genome shotgun (WGS) entry which is preliminary data.</text>
</comment>
<dbReference type="Proteomes" id="UP000634136">
    <property type="component" value="Unassembled WGS sequence"/>
</dbReference>
<keyword evidence="2" id="KW-1185">Reference proteome</keyword>
<accession>A0A834WHP2</accession>
<sequence>MEQGITGLNALAWYWKSSTGSGFPREAAGQ</sequence>
<dbReference type="EMBL" id="JAAIUW010000008">
    <property type="protein sequence ID" value="KAF7821253.1"/>
    <property type="molecule type" value="Genomic_DNA"/>
</dbReference>
<evidence type="ECO:0000313" key="1">
    <source>
        <dbReference type="EMBL" id="KAF7821253.1"/>
    </source>
</evidence>
<name>A0A834WHP2_9FABA</name>
<protein>
    <submittedName>
        <fullName evidence="1">Uncharacterized protein</fullName>
    </submittedName>
</protein>
<evidence type="ECO:0000313" key="2">
    <source>
        <dbReference type="Proteomes" id="UP000634136"/>
    </source>
</evidence>
<reference evidence="1" key="1">
    <citation type="submission" date="2020-09" db="EMBL/GenBank/DDBJ databases">
        <title>Genome-Enabled Discovery of Anthraquinone Biosynthesis in Senna tora.</title>
        <authorList>
            <person name="Kang S.-H."/>
            <person name="Pandey R.P."/>
            <person name="Lee C.-M."/>
            <person name="Sim J.-S."/>
            <person name="Jeong J.-T."/>
            <person name="Choi B.-S."/>
            <person name="Jung M."/>
            <person name="Ginzburg D."/>
            <person name="Zhao K."/>
            <person name="Won S.Y."/>
            <person name="Oh T.-J."/>
            <person name="Yu Y."/>
            <person name="Kim N.-H."/>
            <person name="Lee O.R."/>
            <person name="Lee T.-H."/>
            <person name="Bashyal P."/>
            <person name="Kim T.-S."/>
            <person name="Lee W.-H."/>
            <person name="Kawkins C."/>
            <person name="Kim C.-K."/>
            <person name="Kim J.S."/>
            <person name="Ahn B.O."/>
            <person name="Rhee S.Y."/>
            <person name="Sohng J.K."/>
        </authorList>
    </citation>
    <scope>NUCLEOTIDE SEQUENCE</scope>
    <source>
        <tissue evidence="1">Leaf</tissue>
    </source>
</reference>